<evidence type="ECO:0000313" key="1">
    <source>
        <dbReference type="EMBL" id="BAP55885.1"/>
    </source>
</evidence>
<proteinExistence type="predicted"/>
<accession>A0A090ALC6</accession>
<dbReference type="AlphaFoldDB" id="A0A090ALC6"/>
<reference evidence="1 2" key="1">
    <citation type="journal article" date="2014" name="ISME J.">
        <title>Ecophysiology of Thioploca ingrica as revealed by the complete genome sequence supplemented with proteomic evidence.</title>
        <authorList>
            <person name="Kojima H."/>
            <person name="Ogura Y."/>
            <person name="Yamamoto N."/>
            <person name="Togashi T."/>
            <person name="Mori H."/>
            <person name="Watanabe T."/>
            <person name="Nemoto F."/>
            <person name="Kurokawa K."/>
            <person name="Hayashi T."/>
            <person name="Fukui M."/>
        </authorList>
    </citation>
    <scope>NUCLEOTIDE SEQUENCE [LARGE SCALE GENOMIC DNA]</scope>
</reference>
<protein>
    <submittedName>
        <fullName evidence="1">Uncharacterized protein</fullName>
    </submittedName>
</protein>
<dbReference type="HOGENOM" id="CLU_2995248_0_0_6"/>
<dbReference type="EMBL" id="AP014633">
    <property type="protein sequence ID" value="BAP55885.1"/>
    <property type="molecule type" value="Genomic_DNA"/>
</dbReference>
<evidence type="ECO:0000313" key="2">
    <source>
        <dbReference type="Proteomes" id="UP000031623"/>
    </source>
</evidence>
<dbReference type="KEGG" id="tig:THII_1588"/>
<gene>
    <name evidence="1" type="ORF">THII_1588</name>
</gene>
<organism evidence="1 2">
    <name type="scientific">Thioploca ingrica</name>
    <dbReference type="NCBI Taxonomy" id="40754"/>
    <lineage>
        <taxon>Bacteria</taxon>
        <taxon>Pseudomonadati</taxon>
        <taxon>Pseudomonadota</taxon>
        <taxon>Gammaproteobacteria</taxon>
        <taxon>Thiotrichales</taxon>
        <taxon>Thiotrichaceae</taxon>
        <taxon>Thioploca</taxon>
    </lineage>
</organism>
<dbReference type="Proteomes" id="UP000031623">
    <property type="component" value="Chromosome"/>
</dbReference>
<name>A0A090ALC6_9GAMM</name>
<keyword evidence="2" id="KW-1185">Reference proteome</keyword>
<sequence length="57" mass="6435">MEALDMLADGSLLFTLHQAKDTRIHSFDIETCSVTDEALIETHYGDIEGITWACDYK</sequence>